<organism evidence="2 3">
    <name type="scientific">Pseudonocardia aurantiaca</name>
    <dbReference type="NCBI Taxonomy" id="75290"/>
    <lineage>
        <taxon>Bacteria</taxon>
        <taxon>Bacillati</taxon>
        <taxon>Actinomycetota</taxon>
        <taxon>Actinomycetes</taxon>
        <taxon>Pseudonocardiales</taxon>
        <taxon>Pseudonocardiaceae</taxon>
        <taxon>Pseudonocardia</taxon>
    </lineage>
</organism>
<evidence type="ECO:0000313" key="3">
    <source>
        <dbReference type="Proteomes" id="UP001597145"/>
    </source>
</evidence>
<dbReference type="PANTHER" id="PTHR30336">
    <property type="entry name" value="INNER MEMBRANE PROTEIN, PROBABLE PERMEASE"/>
    <property type="match status" value="1"/>
</dbReference>
<sequence length="172" mass="19190">MYHRGMFPVVVFSGGSTRTTQHRLPRGEAVHYRERALELDVPEAAILLDPHATNTGANIMNSRALLEAAGYRPRSLLLISKPYAERRTFATARKLWPEIDVICASMPVGFDEYVRSIGNERLVVDMMIGDLQRIIEYPARGFTIPQEVSAEVIAAYDRLYAAGFVSRAVPPA</sequence>
<dbReference type="Gene3D" id="3.40.50.620">
    <property type="entry name" value="HUPs"/>
    <property type="match status" value="1"/>
</dbReference>
<evidence type="ECO:0000313" key="2">
    <source>
        <dbReference type="EMBL" id="MFD1531997.1"/>
    </source>
</evidence>
<proteinExistence type="predicted"/>
<dbReference type="Proteomes" id="UP001597145">
    <property type="component" value="Unassembled WGS sequence"/>
</dbReference>
<evidence type="ECO:0000259" key="1">
    <source>
        <dbReference type="Pfam" id="PF02698"/>
    </source>
</evidence>
<name>A0ABW4FSH2_9PSEU</name>
<dbReference type="PANTHER" id="PTHR30336:SF20">
    <property type="entry name" value="DUF218 DOMAIN-CONTAINING PROTEIN"/>
    <property type="match status" value="1"/>
</dbReference>
<dbReference type="InterPro" id="IPR051599">
    <property type="entry name" value="Cell_Envelope_Assoc"/>
</dbReference>
<comment type="caution">
    <text evidence="2">The sequence shown here is derived from an EMBL/GenBank/DDBJ whole genome shotgun (WGS) entry which is preliminary data.</text>
</comment>
<dbReference type="InterPro" id="IPR014729">
    <property type="entry name" value="Rossmann-like_a/b/a_fold"/>
</dbReference>
<dbReference type="InterPro" id="IPR003848">
    <property type="entry name" value="DUF218"/>
</dbReference>
<accession>A0ABW4FSH2</accession>
<reference evidence="3" key="1">
    <citation type="journal article" date="2019" name="Int. J. Syst. Evol. Microbiol.">
        <title>The Global Catalogue of Microorganisms (GCM) 10K type strain sequencing project: providing services to taxonomists for standard genome sequencing and annotation.</title>
        <authorList>
            <consortium name="The Broad Institute Genomics Platform"/>
            <consortium name="The Broad Institute Genome Sequencing Center for Infectious Disease"/>
            <person name="Wu L."/>
            <person name="Ma J."/>
        </authorList>
    </citation>
    <scope>NUCLEOTIDE SEQUENCE [LARGE SCALE GENOMIC DNA]</scope>
    <source>
        <strain evidence="3">JCM 12165</strain>
    </source>
</reference>
<dbReference type="EMBL" id="JBHUCP010000017">
    <property type="protein sequence ID" value="MFD1531997.1"/>
    <property type="molecule type" value="Genomic_DNA"/>
</dbReference>
<gene>
    <name evidence="2" type="ORF">ACFSCY_21430</name>
</gene>
<dbReference type="Pfam" id="PF02698">
    <property type="entry name" value="DUF218"/>
    <property type="match status" value="1"/>
</dbReference>
<protein>
    <submittedName>
        <fullName evidence="2">YdcF family protein</fullName>
    </submittedName>
</protein>
<dbReference type="RefSeq" id="WP_343981071.1">
    <property type="nucleotide sequence ID" value="NZ_BAAAJG010000012.1"/>
</dbReference>
<keyword evidence="3" id="KW-1185">Reference proteome</keyword>
<dbReference type="CDD" id="cd06259">
    <property type="entry name" value="YdcF-like"/>
    <property type="match status" value="1"/>
</dbReference>
<feature type="domain" description="DUF218" evidence="1">
    <location>
        <begin position="2"/>
        <end position="106"/>
    </location>
</feature>